<evidence type="ECO:0000256" key="1">
    <source>
        <dbReference type="ARBA" id="ARBA00004123"/>
    </source>
</evidence>
<evidence type="ECO:0000256" key="2">
    <source>
        <dbReference type="ARBA" id="ARBA00023015"/>
    </source>
</evidence>
<feature type="compositionally biased region" description="Polar residues" evidence="7">
    <location>
        <begin position="26"/>
        <end position="42"/>
    </location>
</feature>
<dbReference type="OrthoDB" id="5954824at2759"/>
<dbReference type="Gene3D" id="1.10.10.10">
    <property type="entry name" value="Winged helix-like DNA-binding domain superfamily/Winged helix DNA-binding domain"/>
    <property type="match status" value="1"/>
</dbReference>
<feature type="DNA-binding region" description="Fork-head" evidence="6">
    <location>
        <begin position="205"/>
        <end position="297"/>
    </location>
</feature>
<keyword evidence="4" id="KW-0804">Transcription</keyword>
<sequence length="438" mass="47722">MDPSDHSSNFNSAQMATDQREGSDALSGQTVPSSVASYQTNSPPHYNPCSLDNWSRYISQPLYMSSGLPSHFYPQILGTESYNMDMSHHPLDAGPHSYLDHHDIPSHIHAAMDSPDLGPMGEVKPEYVHEDHSDWRTFRPSALKEELYYHIPGVLHSVPHAPPSPPSTASSYASPDSGPAPSPARTTQGLISRNPKEERSGNQPYSVLIYRALKGADGNKLSLQGIYRWFEEHTDKAKDPNHKGWQNSIRHNLSMNAGFEAVKEDVRPGEKPANFWRLTSEAIKDGGIQSTTRYRKGSAKGAGRGSQREPTQSKGGQPPKKIKTGIADNQANSRVEILGQDYATTELPPMSYMPQVFASGHPSVNHLVPRFSMGPVSGCTAQFPGNNGVFIDGPEMGPDYGPTYGIGHGWYAPSPVPNDRAVAGSNVPAGPMLDCKDQ</sequence>
<evidence type="ECO:0000256" key="3">
    <source>
        <dbReference type="ARBA" id="ARBA00023125"/>
    </source>
</evidence>
<dbReference type="PANTHER" id="PTHR45881:SF5">
    <property type="entry name" value="FORK-HEAD DOMAIN-CONTAINING PROTEIN"/>
    <property type="match status" value="1"/>
</dbReference>
<evidence type="ECO:0000256" key="4">
    <source>
        <dbReference type="ARBA" id="ARBA00023163"/>
    </source>
</evidence>
<dbReference type="SUPFAM" id="SSF46785">
    <property type="entry name" value="Winged helix' DNA-binding domain"/>
    <property type="match status" value="1"/>
</dbReference>
<dbReference type="GO" id="GO:0000981">
    <property type="term" value="F:DNA-binding transcription factor activity, RNA polymerase II-specific"/>
    <property type="evidence" value="ECO:0007669"/>
    <property type="project" value="TreeGrafter"/>
</dbReference>
<accession>A0A9W4ISC4</accession>
<feature type="region of interest" description="Disordered" evidence="7">
    <location>
        <begin position="1"/>
        <end position="42"/>
    </location>
</feature>
<reference evidence="9" key="1">
    <citation type="submission" date="2021-07" db="EMBL/GenBank/DDBJ databases">
        <authorList>
            <person name="Branca A.L. A."/>
        </authorList>
    </citation>
    <scope>NUCLEOTIDE SEQUENCE</scope>
</reference>
<evidence type="ECO:0000256" key="5">
    <source>
        <dbReference type="ARBA" id="ARBA00023242"/>
    </source>
</evidence>
<evidence type="ECO:0000313" key="10">
    <source>
        <dbReference type="Proteomes" id="UP001152592"/>
    </source>
</evidence>
<feature type="compositionally biased region" description="Polar residues" evidence="7">
    <location>
        <begin position="1"/>
        <end position="17"/>
    </location>
</feature>
<comment type="caution">
    <text evidence="9">The sequence shown here is derived from an EMBL/GenBank/DDBJ whole genome shotgun (WGS) entry which is preliminary data.</text>
</comment>
<comment type="subcellular location">
    <subcellularLocation>
        <location evidence="1 6">Nucleus</location>
    </subcellularLocation>
</comment>
<keyword evidence="2" id="KW-0805">Transcription regulation</keyword>
<protein>
    <recommendedName>
        <fullName evidence="8">Fork-head domain-containing protein</fullName>
    </recommendedName>
</protein>
<dbReference type="Proteomes" id="UP001152592">
    <property type="component" value="Unassembled WGS sequence"/>
</dbReference>
<feature type="region of interest" description="Disordered" evidence="7">
    <location>
        <begin position="159"/>
        <end position="201"/>
    </location>
</feature>
<evidence type="ECO:0000256" key="7">
    <source>
        <dbReference type="SAM" id="MobiDB-lite"/>
    </source>
</evidence>
<dbReference type="InterPro" id="IPR030456">
    <property type="entry name" value="TF_fork_head_CS_2"/>
</dbReference>
<dbReference type="EMBL" id="CAJVPD010000111">
    <property type="protein sequence ID" value="CAG8337508.1"/>
    <property type="molecule type" value="Genomic_DNA"/>
</dbReference>
<feature type="domain" description="Fork-head" evidence="8">
    <location>
        <begin position="205"/>
        <end position="297"/>
    </location>
</feature>
<name>A0A9W4ISC4_9EURO</name>
<evidence type="ECO:0000256" key="6">
    <source>
        <dbReference type="PROSITE-ProRule" id="PRU00089"/>
    </source>
</evidence>
<dbReference type="PROSITE" id="PS50039">
    <property type="entry name" value="FORK_HEAD_3"/>
    <property type="match status" value="1"/>
</dbReference>
<proteinExistence type="predicted"/>
<feature type="region of interest" description="Disordered" evidence="7">
    <location>
        <begin position="287"/>
        <end position="326"/>
    </location>
</feature>
<organism evidence="9 10">
    <name type="scientific">Penicillium salamii</name>
    <dbReference type="NCBI Taxonomy" id="1612424"/>
    <lineage>
        <taxon>Eukaryota</taxon>
        <taxon>Fungi</taxon>
        <taxon>Dikarya</taxon>
        <taxon>Ascomycota</taxon>
        <taxon>Pezizomycotina</taxon>
        <taxon>Eurotiomycetes</taxon>
        <taxon>Eurotiomycetidae</taxon>
        <taxon>Eurotiales</taxon>
        <taxon>Aspergillaceae</taxon>
        <taxon>Penicillium</taxon>
    </lineage>
</organism>
<keyword evidence="3 6" id="KW-0238">DNA-binding</keyword>
<dbReference type="GO" id="GO:0000978">
    <property type="term" value="F:RNA polymerase II cis-regulatory region sequence-specific DNA binding"/>
    <property type="evidence" value="ECO:0007669"/>
    <property type="project" value="TreeGrafter"/>
</dbReference>
<dbReference type="PROSITE" id="PS00658">
    <property type="entry name" value="FORK_HEAD_2"/>
    <property type="match status" value="1"/>
</dbReference>
<evidence type="ECO:0000259" key="8">
    <source>
        <dbReference type="PROSITE" id="PS50039"/>
    </source>
</evidence>
<dbReference type="AlphaFoldDB" id="A0A9W4ISC4"/>
<dbReference type="Pfam" id="PF00250">
    <property type="entry name" value="Forkhead"/>
    <property type="match status" value="1"/>
</dbReference>
<dbReference type="InterPro" id="IPR036390">
    <property type="entry name" value="WH_DNA-bd_sf"/>
</dbReference>
<keyword evidence="5 6" id="KW-0539">Nucleus</keyword>
<dbReference type="InterPro" id="IPR001766">
    <property type="entry name" value="Fork_head_dom"/>
</dbReference>
<gene>
    <name evidence="9" type="ORF">PSALAMII_LOCUS2723</name>
</gene>
<feature type="compositionally biased region" description="Low complexity" evidence="7">
    <location>
        <begin position="167"/>
        <end position="179"/>
    </location>
</feature>
<dbReference type="InterPro" id="IPR036388">
    <property type="entry name" value="WH-like_DNA-bd_sf"/>
</dbReference>
<dbReference type="PANTHER" id="PTHR45881">
    <property type="entry name" value="CHECKPOINT SUPPRESSOR 1-LIKE, ISOFORM A-RELATED"/>
    <property type="match status" value="1"/>
</dbReference>
<evidence type="ECO:0000313" key="9">
    <source>
        <dbReference type="EMBL" id="CAG8337508.1"/>
    </source>
</evidence>
<dbReference type="GO" id="GO:0005634">
    <property type="term" value="C:nucleus"/>
    <property type="evidence" value="ECO:0007669"/>
    <property type="project" value="UniProtKB-SubCell"/>
</dbReference>
<dbReference type="SMART" id="SM00339">
    <property type="entry name" value="FH"/>
    <property type="match status" value="1"/>
</dbReference>